<dbReference type="GO" id="GO:0004860">
    <property type="term" value="F:protein kinase inhibitor activity"/>
    <property type="evidence" value="ECO:0007669"/>
    <property type="project" value="TreeGrafter"/>
</dbReference>
<accession>A0A085MXZ8</accession>
<dbReference type="PANTHER" id="PTHR13507:SF0">
    <property type="entry name" value="PRKR-INTERACTING PROTEIN 1"/>
    <property type="match status" value="1"/>
</dbReference>
<dbReference type="AlphaFoldDB" id="A0A085MXZ8"/>
<sequence length="275" mass="31859">MYPIIDGVWALSRNSSADEMVSFERYVLKPQRGAVTSDWPRLDARTIDQRHGGDWRRSIVRGQSSCTHGEHLSTNANYTFSEPLEVPNRLHLWRGDDVTDSWKLSYCIYKAPENRILDKPVKIPDVQPEWKPEPPPEFVRNVVGSSAGAGSGEYHIYRNIRKKESERLQYIEQKALREKRLKEFEEKIEQRKRLAEEKTSRKRAKRHTAKRAKAVNPRSIMRTPNTGKLKGREKKQNTLLSAAVNRPRPIVRDRFRVSSRPVLSVPQGWLKSPKG</sequence>
<dbReference type="InterPro" id="IPR009548">
    <property type="entry name" value="Prkrip1"/>
</dbReference>
<reference evidence="2" key="1">
    <citation type="journal article" date="2014" name="Nat. Genet.">
        <title>Genome and transcriptome of the porcine whipworm Trichuris suis.</title>
        <authorList>
            <person name="Jex A.R."/>
            <person name="Nejsum P."/>
            <person name="Schwarz E.M."/>
            <person name="Hu L."/>
            <person name="Young N.D."/>
            <person name="Hall R.S."/>
            <person name="Korhonen P.K."/>
            <person name="Liao S."/>
            <person name="Thamsborg S."/>
            <person name="Xia J."/>
            <person name="Xu P."/>
            <person name="Wang S."/>
            <person name="Scheerlinck J.P."/>
            <person name="Hofmann A."/>
            <person name="Sternberg P.W."/>
            <person name="Wang J."/>
            <person name="Gasser R.B."/>
        </authorList>
    </citation>
    <scope>NUCLEOTIDE SEQUENCE [LARGE SCALE GENOMIC DNA]</scope>
    <source>
        <strain evidence="2">DCEP-RM93F</strain>
    </source>
</reference>
<dbReference type="PANTHER" id="PTHR13507">
    <property type="entry name" value="PRKR-INTERACTING PROTEIN 1"/>
    <property type="match status" value="1"/>
</dbReference>
<dbReference type="EMBL" id="KL367602">
    <property type="protein sequence ID" value="KFD62094.1"/>
    <property type="molecule type" value="Genomic_DNA"/>
</dbReference>
<gene>
    <name evidence="2" type="ORF">M514_25696</name>
</gene>
<evidence type="ECO:0000256" key="1">
    <source>
        <dbReference type="SAM" id="MobiDB-lite"/>
    </source>
</evidence>
<dbReference type="GO" id="GO:0019901">
    <property type="term" value="F:protein kinase binding"/>
    <property type="evidence" value="ECO:0007669"/>
    <property type="project" value="TreeGrafter"/>
</dbReference>
<feature type="region of interest" description="Disordered" evidence="1">
    <location>
        <begin position="192"/>
        <end position="236"/>
    </location>
</feature>
<dbReference type="Pfam" id="PF06658">
    <property type="entry name" value="DUF1168"/>
    <property type="match status" value="1"/>
</dbReference>
<proteinExistence type="predicted"/>
<organism evidence="2">
    <name type="scientific">Trichuris suis</name>
    <name type="common">pig whipworm</name>
    <dbReference type="NCBI Taxonomy" id="68888"/>
    <lineage>
        <taxon>Eukaryota</taxon>
        <taxon>Metazoa</taxon>
        <taxon>Ecdysozoa</taxon>
        <taxon>Nematoda</taxon>
        <taxon>Enoplea</taxon>
        <taxon>Dorylaimia</taxon>
        <taxon>Trichinellida</taxon>
        <taxon>Trichuridae</taxon>
        <taxon>Trichuris</taxon>
    </lineage>
</organism>
<name>A0A085MXZ8_9BILA</name>
<feature type="compositionally biased region" description="Basic residues" evidence="1">
    <location>
        <begin position="200"/>
        <end position="213"/>
    </location>
</feature>
<dbReference type="GO" id="GO:0005730">
    <property type="term" value="C:nucleolus"/>
    <property type="evidence" value="ECO:0007669"/>
    <property type="project" value="TreeGrafter"/>
</dbReference>
<dbReference type="Proteomes" id="UP000030758">
    <property type="component" value="Unassembled WGS sequence"/>
</dbReference>
<dbReference type="GO" id="GO:0003725">
    <property type="term" value="F:double-stranded RNA binding"/>
    <property type="evidence" value="ECO:0007669"/>
    <property type="project" value="InterPro"/>
</dbReference>
<evidence type="ECO:0000313" key="2">
    <source>
        <dbReference type="EMBL" id="KFD62094.1"/>
    </source>
</evidence>
<protein>
    <submittedName>
        <fullName evidence="2">Uncharacterized protein</fullName>
    </submittedName>
</protein>